<dbReference type="InterPro" id="IPR054384">
    <property type="entry name" value="SecDF_P1_head"/>
</dbReference>
<feature type="domain" description="SecDF P1 head subdomain" evidence="13">
    <location>
        <begin position="241"/>
        <end position="349"/>
    </location>
</feature>
<feature type="transmembrane region" description="Helical" evidence="9">
    <location>
        <begin position="475"/>
        <end position="494"/>
    </location>
</feature>
<reference evidence="14 15" key="1">
    <citation type="submission" date="2021-03" db="EMBL/GenBank/DDBJ databases">
        <title>Sequencing the genomes of 1000 actinobacteria strains.</title>
        <authorList>
            <person name="Klenk H.-P."/>
        </authorList>
    </citation>
    <scope>NUCLEOTIDE SEQUENCE [LARGE SCALE GENOMIC DNA]</scope>
    <source>
        <strain evidence="14 15">DSM 12936</strain>
    </source>
</reference>
<feature type="domain" description="Protein export membrane protein SecD/SecF C-terminal" evidence="11">
    <location>
        <begin position="352"/>
        <end position="526"/>
    </location>
</feature>
<dbReference type="InterPro" id="IPR055344">
    <property type="entry name" value="SecD_SecF_C_bact"/>
</dbReference>
<dbReference type="InterPro" id="IPR022813">
    <property type="entry name" value="SecD/SecF_arch_bac"/>
</dbReference>
<keyword evidence="8 9" id="KW-0472">Membrane</keyword>
<dbReference type="Gene3D" id="1.20.1640.10">
    <property type="entry name" value="Multidrug efflux transporter AcrB transmembrane domain"/>
    <property type="match status" value="1"/>
</dbReference>
<feature type="transmembrane region" description="Helical" evidence="9">
    <location>
        <begin position="396"/>
        <end position="416"/>
    </location>
</feature>
<dbReference type="EMBL" id="JAGIOB010000001">
    <property type="protein sequence ID" value="MBP2415475.1"/>
    <property type="molecule type" value="Genomic_DNA"/>
</dbReference>
<keyword evidence="7 9" id="KW-0811">Translocation</keyword>
<feature type="compositionally biased region" description="Low complexity" evidence="10">
    <location>
        <begin position="126"/>
        <end position="175"/>
    </location>
</feature>
<protein>
    <recommendedName>
        <fullName evidence="9">Protein translocase subunit SecD</fullName>
    </recommendedName>
</protein>
<keyword evidence="15" id="KW-1185">Reference proteome</keyword>
<evidence type="ECO:0000256" key="6">
    <source>
        <dbReference type="ARBA" id="ARBA00022989"/>
    </source>
</evidence>
<accession>A0ABS4Z407</accession>
<gene>
    <name evidence="9" type="primary">secD</name>
    <name evidence="14" type="ORF">JOF54_000397</name>
</gene>
<keyword evidence="3 9" id="KW-1003">Cell membrane</keyword>
<dbReference type="InterPro" id="IPR048631">
    <property type="entry name" value="SecD_1st"/>
</dbReference>
<dbReference type="Pfam" id="PF02355">
    <property type="entry name" value="SecD_SecF_C"/>
    <property type="match status" value="1"/>
</dbReference>
<dbReference type="Gene3D" id="3.30.1360.200">
    <property type="match status" value="1"/>
</dbReference>
<sequence length="584" mass="59732">MAAQSGRPGRTLIVLTALVAALIGLMALGGTWTPKLGLDLRGGTTITLTAQNTSGSGSIDPTSLDEARTIIQNRVDSLGVGESEVTTAGDRQIIVSVPDVQEDRLVEQVGQTAVLRFRAVYSAEQVTPPVAPSEEPSTPAPSGEPGSDESAGAPSSAPSSTPAPGASPSGDNRPLPGLPTAPPAPSTPRPTAEGQGTPPDQAIGYQPSEADTADFAAFTCDQAGNQVDVSDQPLFSCNREGTEKYLLGPTLIQGDTLTGATAGIPQSGIQWVVNLTFNSEGGTAFENITGQLAQRSEPQNRFAIVLDGETISAPSVSSAIPGGQAEISGSFTQASATDLANVLKYGALPLAFEVSEVSNVSATLGGEQLQAGIIAGIIGLVLVVGFCFAYYRGLGIVVVASLAVAAVITYACMVLLGSSVGFALNLPGIAGAIVAIGVTADSFVIYFERIRDEVRDGRSLRTAVETGWRRARQTVLIADAVSMLSAIILFILAIGSVKGFAFTLGLTTLIDVLVVFLFTKPLMSVLARTKFFGNGHKLSGLDPGHLGVKALPGIRARRPGSAAAGRAGSAPTPATPVATTGEKA</sequence>
<evidence type="ECO:0000313" key="14">
    <source>
        <dbReference type="EMBL" id="MBP2415475.1"/>
    </source>
</evidence>
<organism evidence="14 15">
    <name type="scientific">Microlunatus capsulatus</name>
    <dbReference type="NCBI Taxonomy" id="99117"/>
    <lineage>
        <taxon>Bacteria</taxon>
        <taxon>Bacillati</taxon>
        <taxon>Actinomycetota</taxon>
        <taxon>Actinomycetes</taxon>
        <taxon>Propionibacteriales</taxon>
        <taxon>Propionibacteriaceae</taxon>
        <taxon>Microlunatus</taxon>
    </lineage>
</organism>
<keyword evidence="6 9" id="KW-1133">Transmembrane helix</keyword>
<comment type="subcellular location">
    <subcellularLocation>
        <location evidence="1 9">Cell membrane</location>
        <topology evidence="1 9">Multi-pass membrane protein</topology>
    </subcellularLocation>
</comment>
<feature type="transmembrane region" description="Helical" evidence="9">
    <location>
        <begin position="500"/>
        <end position="518"/>
    </location>
</feature>
<keyword evidence="4 9" id="KW-0812">Transmembrane</keyword>
<feature type="transmembrane region" description="Helical" evidence="9">
    <location>
        <begin position="422"/>
        <end position="447"/>
    </location>
</feature>
<dbReference type="Pfam" id="PF21760">
    <property type="entry name" value="SecD_1st"/>
    <property type="match status" value="1"/>
</dbReference>
<feature type="region of interest" description="Disordered" evidence="10">
    <location>
        <begin position="559"/>
        <end position="584"/>
    </location>
</feature>
<evidence type="ECO:0000256" key="1">
    <source>
        <dbReference type="ARBA" id="ARBA00004651"/>
    </source>
</evidence>
<evidence type="ECO:0000259" key="12">
    <source>
        <dbReference type="Pfam" id="PF21760"/>
    </source>
</evidence>
<dbReference type="SUPFAM" id="SSF82866">
    <property type="entry name" value="Multidrug efflux transporter AcrB transmembrane domain"/>
    <property type="match status" value="1"/>
</dbReference>
<dbReference type="PANTHER" id="PTHR30081:SF1">
    <property type="entry name" value="PROTEIN TRANSLOCASE SUBUNIT SECD"/>
    <property type="match status" value="1"/>
</dbReference>
<comment type="subunit">
    <text evidence="9">Forms a complex with SecF. Part of the essential Sec protein translocation apparatus which comprises SecA, SecYEG and auxiliary proteins SecDF. Other proteins may also be involved.</text>
</comment>
<dbReference type="NCBIfam" id="TIGR00916">
    <property type="entry name" value="2A0604s01"/>
    <property type="match status" value="1"/>
</dbReference>
<evidence type="ECO:0000259" key="11">
    <source>
        <dbReference type="Pfam" id="PF02355"/>
    </source>
</evidence>
<evidence type="ECO:0000256" key="8">
    <source>
        <dbReference type="ARBA" id="ARBA00023136"/>
    </source>
</evidence>
<dbReference type="Gene3D" id="3.30.70.3220">
    <property type="match status" value="1"/>
</dbReference>
<dbReference type="Proteomes" id="UP000758168">
    <property type="component" value="Unassembled WGS sequence"/>
</dbReference>
<comment type="caution">
    <text evidence="14">The sequence shown here is derived from an EMBL/GenBank/DDBJ whole genome shotgun (WGS) entry which is preliminary data.</text>
</comment>
<dbReference type="InterPro" id="IPR048634">
    <property type="entry name" value="SecD_SecF_C"/>
</dbReference>
<dbReference type="PANTHER" id="PTHR30081">
    <property type="entry name" value="PROTEIN-EXPORT MEMBRANE PROTEIN SEC"/>
    <property type="match status" value="1"/>
</dbReference>
<evidence type="ECO:0000256" key="10">
    <source>
        <dbReference type="SAM" id="MobiDB-lite"/>
    </source>
</evidence>
<evidence type="ECO:0000259" key="13">
    <source>
        <dbReference type="Pfam" id="PF22599"/>
    </source>
</evidence>
<evidence type="ECO:0000256" key="2">
    <source>
        <dbReference type="ARBA" id="ARBA00022448"/>
    </source>
</evidence>
<proteinExistence type="inferred from homology"/>
<feature type="transmembrane region" description="Helical" evidence="9">
    <location>
        <begin position="369"/>
        <end position="391"/>
    </location>
</feature>
<keyword evidence="2 9" id="KW-0813">Transport</keyword>
<keyword evidence="5 9" id="KW-0653">Protein transport</keyword>
<dbReference type="InterPro" id="IPR005791">
    <property type="entry name" value="SecD"/>
</dbReference>
<evidence type="ECO:0000256" key="9">
    <source>
        <dbReference type="HAMAP-Rule" id="MF_01463"/>
    </source>
</evidence>
<evidence type="ECO:0000256" key="7">
    <source>
        <dbReference type="ARBA" id="ARBA00023010"/>
    </source>
</evidence>
<dbReference type="Pfam" id="PF22599">
    <property type="entry name" value="SecDF_P1_head"/>
    <property type="match status" value="1"/>
</dbReference>
<dbReference type="RefSeq" id="WP_307803726.1">
    <property type="nucleotide sequence ID" value="NZ_BAAAMH010000036.1"/>
</dbReference>
<evidence type="ECO:0000256" key="3">
    <source>
        <dbReference type="ARBA" id="ARBA00022475"/>
    </source>
</evidence>
<dbReference type="HAMAP" id="MF_01463_B">
    <property type="entry name" value="SecD_B"/>
    <property type="match status" value="1"/>
</dbReference>
<dbReference type="InterPro" id="IPR022646">
    <property type="entry name" value="SecD/SecF_CS"/>
</dbReference>
<feature type="transmembrane region" description="Helical" evidence="9">
    <location>
        <begin position="12"/>
        <end position="32"/>
    </location>
</feature>
<feature type="domain" description="Protein translocase subunit SecDF P1" evidence="12">
    <location>
        <begin position="65"/>
        <end position="120"/>
    </location>
</feature>
<dbReference type="NCBIfam" id="TIGR01129">
    <property type="entry name" value="secD"/>
    <property type="match status" value="1"/>
</dbReference>
<comment type="function">
    <text evidence="9">Part of the Sec protein translocase complex. Interacts with the SecYEG preprotein conducting channel. SecDF uses the proton motive force (PMF) to complete protein translocation after the ATP-dependent function of SecA.</text>
</comment>
<feature type="region of interest" description="Disordered" evidence="10">
    <location>
        <begin position="126"/>
        <end position="206"/>
    </location>
</feature>
<evidence type="ECO:0000256" key="5">
    <source>
        <dbReference type="ARBA" id="ARBA00022927"/>
    </source>
</evidence>
<evidence type="ECO:0000313" key="15">
    <source>
        <dbReference type="Proteomes" id="UP000758168"/>
    </source>
</evidence>
<evidence type="ECO:0000256" key="4">
    <source>
        <dbReference type="ARBA" id="ARBA00022692"/>
    </source>
</evidence>
<comment type="similarity">
    <text evidence="9">Belongs to the SecD/SecF family. SecD subfamily.</text>
</comment>
<dbReference type="Pfam" id="PF07549">
    <property type="entry name" value="Sec_GG"/>
    <property type="match status" value="1"/>
</dbReference>
<name>A0ABS4Z407_9ACTN</name>
<feature type="compositionally biased region" description="Pro residues" evidence="10">
    <location>
        <begin position="176"/>
        <end position="188"/>
    </location>
</feature>